<evidence type="ECO:0000256" key="2">
    <source>
        <dbReference type="ARBA" id="ARBA00023150"/>
    </source>
</evidence>
<comment type="subcellular location">
    <subcellularLocation>
        <location evidence="3">Cytoplasm</location>
    </subcellularLocation>
</comment>
<keyword evidence="5" id="KW-1185">Reference proteome</keyword>
<gene>
    <name evidence="3" type="primary">fdhD</name>
    <name evidence="4" type="ORF">TRM7557_01206</name>
</gene>
<evidence type="ECO:0000313" key="5">
    <source>
        <dbReference type="Proteomes" id="UP000052022"/>
    </source>
</evidence>
<dbReference type="GO" id="GO:0097163">
    <property type="term" value="F:sulfur carrier activity"/>
    <property type="evidence" value="ECO:0007669"/>
    <property type="project" value="UniProtKB-UniRule"/>
</dbReference>
<dbReference type="PANTHER" id="PTHR30592:SF1">
    <property type="entry name" value="SULFUR CARRIER PROTEIN FDHD"/>
    <property type="match status" value="1"/>
</dbReference>
<organism evidence="4 5">
    <name type="scientific">Tritonibacter multivorans</name>
    <dbReference type="NCBI Taxonomy" id="928856"/>
    <lineage>
        <taxon>Bacteria</taxon>
        <taxon>Pseudomonadati</taxon>
        <taxon>Pseudomonadota</taxon>
        <taxon>Alphaproteobacteria</taxon>
        <taxon>Rhodobacterales</taxon>
        <taxon>Paracoccaceae</taxon>
        <taxon>Tritonibacter</taxon>
    </lineage>
</organism>
<dbReference type="STRING" id="928856.SAMN04488049_11942"/>
<dbReference type="GO" id="GO:0016783">
    <property type="term" value="F:sulfurtransferase activity"/>
    <property type="evidence" value="ECO:0007669"/>
    <property type="project" value="InterPro"/>
</dbReference>
<dbReference type="PANTHER" id="PTHR30592">
    <property type="entry name" value="FORMATE DEHYDROGENASE"/>
    <property type="match status" value="1"/>
</dbReference>
<keyword evidence="2 3" id="KW-0501">Molybdenum cofactor biosynthesis</keyword>
<dbReference type="Gene3D" id="3.10.20.10">
    <property type="match status" value="1"/>
</dbReference>
<feature type="active site" description="Cysteine persulfide intermediate" evidence="3">
    <location>
        <position position="124"/>
    </location>
</feature>
<protein>
    <recommendedName>
        <fullName evidence="3">Sulfur carrier protein FdhD</fullName>
    </recommendedName>
</protein>
<dbReference type="Pfam" id="PF02634">
    <property type="entry name" value="FdhD-NarQ"/>
    <property type="match status" value="1"/>
</dbReference>
<dbReference type="Gene3D" id="3.40.140.10">
    <property type="entry name" value="Cytidine Deaminase, domain 2"/>
    <property type="match status" value="1"/>
</dbReference>
<evidence type="ECO:0000256" key="3">
    <source>
        <dbReference type="HAMAP-Rule" id="MF_00187"/>
    </source>
</evidence>
<sequence length="280" mass="29784">MTAAMRPQGKPGHTPSQIVPRKVIAGRDPRLKGQGPLRELAEEVPVAMVFNGSSLAVMMATPDDIQDFATGFAFSEGVVQSLDELEDYEQVAHENGIEARFWLPEDRATQLADRRRALAGPIGCGLCGIDSLSQALRKIPALPSNDLTLSANDVNDAARGLRASQPLHDRCRALHAAGFFLPGTGLVLAREDVGRHNALDKLIGAMRRQGMDPATGAIVMTSRISVDLVQKTALTGCPVLISASAPTAHGVRLAEEAGLAVAAFAKGDGFEIYSRPERFA</sequence>
<dbReference type="Proteomes" id="UP000052022">
    <property type="component" value="Unassembled WGS sequence"/>
</dbReference>
<name>A0A0P1G5P3_9RHOB</name>
<comment type="caution">
    <text evidence="3">Lacks conserved residue(s) required for the propagation of feature annotation.</text>
</comment>
<evidence type="ECO:0000313" key="4">
    <source>
        <dbReference type="EMBL" id="CUH77092.1"/>
    </source>
</evidence>
<reference evidence="4 5" key="1">
    <citation type="submission" date="2015-09" db="EMBL/GenBank/DDBJ databases">
        <authorList>
            <consortium name="Swine Surveillance"/>
        </authorList>
    </citation>
    <scope>NUCLEOTIDE SEQUENCE [LARGE SCALE GENOMIC DNA]</scope>
    <source>
        <strain evidence="4 5">CECT 7557</strain>
    </source>
</reference>
<dbReference type="HAMAP" id="MF_00187">
    <property type="entry name" value="FdhD"/>
    <property type="match status" value="1"/>
</dbReference>
<comment type="similarity">
    <text evidence="3">Belongs to the FdhD family.</text>
</comment>
<dbReference type="InterPro" id="IPR003786">
    <property type="entry name" value="FdhD"/>
</dbReference>
<dbReference type="PIRSF" id="PIRSF015626">
    <property type="entry name" value="FdhD"/>
    <property type="match status" value="1"/>
</dbReference>
<proteinExistence type="inferred from homology"/>
<dbReference type="EMBL" id="CYSD01000017">
    <property type="protein sequence ID" value="CUH77092.1"/>
    <property type="molecule type" value="Genomic_DNA"/>
</dbReference>
<comment type="function">
    <text evidence="3">Required for formate dehydrogenase (FDH) activity. Acts as a sulfur carrier protein that transfers sulfur from IscS to the molybdenum cofactor prior to its insertion into FDH.</text>
</comment>
<dbReference type="AlphaFoldDB" id="A0A0P1G5P3"/>
<dbReference type="NCBIfam" id="TIGR00129">
    <property type="entry name" value="fdhD_narQ"/>
    <property type="match status" value="1"/>
</dbReference>
<dbReference type="GO" id="GO:0006777">
    <property type="term" value="P:Mo-molybdopterin cofactor biosynthetic process"/>
    <property type="evidence" value="ECO:0007669"/>
    <property type="project" value="UniProtKB-UniRule"/>
</dbReference>
<evidence type="ECO:0000256" key="1">
    <source>
        <dbReference type="ARBA" id="ARBA00022490"/>
    </source>
</evidence>
<dbReference type="SUPFAM" id="SSF53927">
    <property type="entry name" value="Cytidine deaminase-like"/>
    <property type="match status" value="1"/>
</dbReference>
<keyword evidence="1 3" id="KW-0963">Cytoplasm</keyword>
<accession>A0A0P1G5P3</accession>
<dbReference type="GO" id="GO:0005737">
    <property type="term" value="C:cytoplasm"/>
    <property type="evidence" value="ECO:0007669"/>
    <property type="project" value="UniProtKB-SubCell"/>
</dbReference>
<dbReference type="InterPro" id="IPR016193">
    <property type="entry name" value="Cytidine_deaminase-like"/>
</dbReference>